<evidence type="ECO:0000256" key="1">
    <source>
        <dbReference type="ARBA" id="ARBA00022598"/>
    </source>
</evidence>
<evidence type="ECO:0000256" key="4">
    <source>
        <dbReference type="ARBA" id="ARBA00023267"/>
    </source>
</evidence>
<dbReference type="InterPro" id="IPR004143">
    <property type="entry name" value="BPL_LPL_catalytic"/>
</dbReference>
<comment type="catalytic activity">
    <reaction evidence="6">
        <text>biotin + L-lysyl-[protein] + ATP = N(6)-biotinyl-L-lysyl-[protein] + AMP + diphosphate + H(+)</text>
        <dbReference type="Rhea" id="RHEA:11756"/>
        <dbReference type="Rhea" id="RHEA-COMP:9752"/>
        <dbReference type="Rhea" id="RHEA-COMP:10505"/>
        <dbReference type="ChEBI" id="CHEBI:15378"/>
        <dbReference type="ChEBI" id="CHEBI:29969"/>
        <dbReference type="ChEBI" id="CHEBI:30616"/>
        <dbReference type="ChEBI" id="CHEBI:33019"/>
        <dbReference type="ChEBI" id="CHEBI:57586"/>
        <dbReference type="ChEBI" id="CHEBI:83144"/>
        <dbReference type="ChEBI" id="CHEBI:456215"/>
        <dbReference type="EC" id="6.3.4.15"/>
    </reaction>
</comment>
<dbReference type="PANTHER" id="PTHR12835">
    <property type="entry name" value="BIOTIN PROTEIN LIGASE"/>
    <property type="match status" value="1"/>
</dbReference>
<keyword evidence="1 9" id="KW-0436">Ligase</keyword>
<dbReference type="SUPFAM" id="SSF55681">
    <property type="entry name" value="Class II aaRS and biotin synthetases"/>
    <property type="match status" value="1"/>
</dbReference>
<dbReference type="InterPro" id="IPR003142">
    <property type="entry name" value="BPL_C"/>
</dbReference>
<evidence type="ECO:0000256" key="5">
    <source>
        <dbReference type="ARBA" id="ARBA00024227"/>
    </source>
</evidence>
<keyword evidence="2" id="KW-0547">Nucleotide-binding</keyword>
<dbReference type="GO" id="GO:0005524">
    <property type="term" value="F:ATP binding"/>
    <property type="evidence" value="ECO:0007669"/>
    <property type="project" value="UniProtKB-KW"/>
</dbReference>
<evidence type="ECO:0000256" key="6">
    <source>
        <dbReference type="ARBA" id="ARBA00047846"/>
    </source>
</evidence>
<dbReference type="InterPro" id="IPR045864">
    <property type="entry name" value="aa-tRNA-synth_II/BPL/LPL"/>
</dbReference>
<dbReference type="EMBL" id="CP048620">
    <property type="protein sequence ID" value="QPJ65561.1"/>
    <property type="molecule type" value="Genomic_DNA"/>
</dbReference>
<sequence>MSTRSLGRKILLKSETESTNVWAKKAFQEAEPSGTVFLADSQTQGRGRLGRNWYSKPGCGIYCSILVRPRIAVDAYPQLTLAAGVAVAESLRATAKVDATLKWPNDVLLNQKKVSGILCEFAQTQSGDRAAIIGIGINVNHERENFSGELERIATSLKAETQQIHDRNVILAAMIQSLESKLDLLENNSEKILFEEWTQLCGMIGKTVSLMTGKVPVEGTAIGLDEQGKLLLDTTNGQRRAFDCGEVSFDAL</sequence>
<evidence type="ECO:0000256" key="3">
    <source>
        <dbReference type="ARBA" id="ARBA00022840"/>
    </source>
</evidence>
<keyword evidence="7" id="KW-0175">Coiled coil</keyword>
<dbReference type="SUPFAM" id="SSF50037">
    <property type="entry name" value="C-terminal domain of transcriptional repressors"/>
    <property type="match status" value="1"/>
</dbReference>
<dbReference type="Proteomes" id="UP000594464">
    <property type="component" value="Chromosome"/>
</dbReference>
<dbReference type="InterPro" id="IPR008988">
    <property type="entry name" value="Transcriptional_repressor_C"/>
</dbReference>
<dbReference type="GO" id="GO:0005737">
    <property type="term" value="C:cytoplasm"/>
    <property type="evidence" value="ECO:0007669"/>
    <property type="project" value="TreeGrafter"/>
</dbReference>
<feature type="domain" description="BPL/LPL catalytic" evidence="8">
    <location>
        <begin position="5"/>
        <end position="186"/>
    </location>
</feature>
<dbReference type="Pfam" id="PF02237">
    <property type="entry name" value="BPL_C"/>
    <property type="match status" value="1"/>
</dbReference>
<keyword evidence="4" id="KW-0092">Biotin</keyword>
<name>A0A7T0C301_9BACT</name>
<dbReference type="PROSITE" id="PS51733">
    <property type="entry name" value="BPL_LPL_CATALYTIC"/>
    <property type="match status" value="1"/>
</dbReference>
<evidence type="ECO:0000313" key="10">
    <source>
        <dbReference type="Proteomes" id="UP000594464"/>
    </source>
</evidence>
<accession>A0A7T0C301</accession>
<keyword evidence="3" id="KW-0067">ATP-binding</keyword>
<evidence type="ECO:0000313" key="9">
    <source>
        <dbReference type="EMBL" id="QPJ65561.1"/>
    </source>
</evidence>
<reference evidence="10" key="1">
    <citation type="submission" date="2020-02" db="EMBL/GenBank/DDBJ databases">
        <title>Genomic and physiological characterization of two novel Nitrospinaceae genera.</title>
        <authorList>
            <person name="Mueller A.J."/>
            <person name="Jung M.-Y."/>
            <person name="Strachan C.R."/>
            <person name="Herbold C.W."/>
            <person name="Kirkegaard R.H."/>
            <person name="Daims H."/>
        </authorList>
    </citation>
    <scope>NUCLEOTIDE SEQUENCE [LARGE SCALE GENOMIC DNA]</scope>
</reference>
<dbReference type="Pfam" id="PF03099">
    <property type="entry name" value="BPL_LplA_LipB"/>
    <property type="match status" value="1"/>
</dbReference>
<dbReference type="NCBIfam" id="TIGR00121">
    <property type="entry name" value="birA_ligase"/>
    <property type="match status" value="1"/>
</dbReference>
<evidence type="ECO:0000256" key="2">
    <source>
        <dbReference type="ARBA" id="ARBA00022741"/>
    </source>
</evidence>
<evidence type="ECO:0000256" key="7">
    <source>
        <dbReference type="SAM" id="Coils"/>
    </source>
</evidence>
<dbReference type="KEGG" id="nva:G3M78_09215"/>
<evidence type="ECO:0000259" key="8">
    <source>
        <dbReference type="PROSITE" id="PS51733"/>
    </source>
</evidence>
<dbReference type="InterPro" id="IPR004408">
    <property type="entry name" value="Biotin_CoA_COase_ligase"/>
</dbReference>
<feature type="coiled-coil region" evidence="7">
    <location>
        <begin position="168"/>
        <end position="195"/>
    </location>
</feature>
<dbReference type="EC" id="6.3.4.15" evidence="5"/>
<dbReference type="CDD" id="cd16442">
    <property type="entry name" value="BPL"/>
    <property type="match status" value="1"/>
</dbReference>
<dbReference type="Gene3D" id="3.30.930.10">
    <property type="entry name" value="Bira Bifunctional Protein, Domain 2"/>
    <property type="match status" value="1"/>
</dbReference>
<protein>
    <recommendedName>
        <fullName evidence="5">biotin--[biotin carboxyl-carrier protein] ligase</fullName>
        <ecNumber evidence="5">6.3.4.15</ecNumber>
    </recommendedName>
</protein>
<organism evidence="9 10">
    <name type="scientific">Candidatus Nitrohelix vancouverensis</name>
    <dbReference type="NCBI Taxonomy" id="2705534"/>
    <lineage>
        <taxon>Bacteria</taxon>
        <taxon>Pseudomonadati</taxon>
        <taxon>Nitrospinota/Tectimicrobiota group</taxon>
        <taxon>Nitrospinota</taxon>
        <taxon>Nitrospinia</taxon>
        <taxon>Nitrospinales</taxon>
        <taxon>Nitrospinaceae</taxon>
        <taxon>Candidatus Nitrohelix</taxon>
    </lineage>
</organism>
<dbReference type="Gene3D" id="2.30.30.100">
    <property type="match status" value="1"/>
</dbReference>
<gene>
    <name evidence="9" type="ORF">G3M78_09215</name>
</gene>
<dbReference type="GO" id="GO:0004077">
    <property type="term" value="F:biotin--[biotin carboxyl-carrier protein] ligase activity"/>
    <property type="evidence" value="ECO:0007669"/>
    <property type="project" value="UniProtKB-EC"/>
</dbReference>
<proteinExistence type="predicted"/>
<dbReference type="AlphaFoldDB" id="A0A7T0C301"/>
<dbReference type="PANTHER" id="PTHR12835:SF5">
    <property type="entry name" value="BIOTIN--PROTEIN LIGASE"/>
    <property type="match status" value="1"/>
</dbReference>